<dbReference type="InterPro" id="IPR036179">
    <property type="entry name" value="Ig-like_dom_sf"/>
</dbReference>
<dbReference type="InterPro" id="IPR007110">
    <property type="entry name" value="Ig-like_dom"/>
</dbReference>
<dbReference type="AlphaFoldDB" id="A0AAV4JQ80"/>
<keyword evidence="2" id="KW-1015">Disulfide bond</keyword>
<keyword evidence="5" id="KW-1185">Reference proteome</keyword>
<dbReference type="Gene3D" id="2.60.40.10">
    <property type="entry name" value="Immunoglobulins"/>
    <property type="match status" value="3"/>
</dbReference>
<name>A0AAV4JQ80_9GAST</name>
<protein>
    <submittedName>
        <fullName evidence="4">Neuronal growth regulator 1</fullName>
    </submittedName>
</protein>
<keyword evidence="1" id="KW-0732">Signal</keyword>
<feature type="domain" description="Ig-like" evidence="3">
    <location>
        <begin position="152"/>
        <end position="243"/>
    </location>
</feature>
<accession>A0AAV4JQ80</accession>
<dbReference type="Pfam" id="PF07679">
    <property type="entry name" value="I-set"/>
    <property type="match status" value="1"/>
</dbReference>
<dbReference type="InterPro" id="IPR013098">
    <property type="entry name" value="Ig_I-set"/>
</dbReference>
<evidence type="ECO:0000313" key="4">
    <source>
        <dbReference type="EMBL" id="GFS23112.1"/>
    </source>
</evidence>
<sequence length="345" mass="38763">MSKGETTTLIIRRVNLADAGEYICEASGGAGPREIVIIKASAGARVTQFLDTSREVVSSLGETVLLPCHVKNMGTKTVIWKNQMNDIISIRKKELIGDRRFRVVHDLAHEWSLQIKDLQEEDFGFYTCLINSNPVITRTVELKNNAPAKFAPVLMEDTSFRRRLEVKQGQNVVLTCNFNAYPPAEVMWFKRERDASGKMVKTSLGKGNTYSIRSVSSSAAGDYICQCNNGMGRPSRGKTKLIVKASPRLYHVKKEVHQKRGKKAFLECIGVGQPRPVLEWRRHGHTLKTSHEYGIVQAHEGPHRSTSRLEVRYVISRSYGEYQCVGRNTLGLVKISFNLLQTPDS</sequence>
<dbReference type="PANTHER" id="PTHR45080:SF8">
    <property type="entry name" value="IG-LIKE DOMAIN-CONTAINING PROTEIN"/>
    <property type="match status" value="1"/>
</dbReference>
<dbReference type="EMBL" id="BMAT01006963">
    <property type="protein sequence ID" value="GFS23112.1"/>
    <property type="molecule type" value="Genomic_DNA"/>
</dbReference>
<feature type="domain" description="Ig-like" evidence="3">
    <location>
        <begin position="32"/>
        <end position="141"/>
    </location>
</feature>
<dbReference type="PIRSF" id="PIRSF000615">
    <property type="entry name" value="TyrPK_CSF1-R"/>
    <property type="match status" value="1"/>
</dbReference>
<evidence type="ECO:0000256" key="1">
    <source>
        <dbReference type="ARBA" id="ARBA00022729"/>
    </source>
</evidence>
<dbReference type="GO" id="GO:0043025">
    <property type="term" value="C:neuronal cell body"/>
    <property type="evidence" value="ECO:0007669"/>
    <property type="project" value="TreeGrafter"/>
</dbReference>
<dbReference type="Pfam" id="PF07686">
    <property type="entry name" value="V-set"/>
    <property type="match status" value="1"/>
</dbReference>
<dbReference type="CDD" id="cd00096">
    <property type="entry name" value="Ig"/>
    <property type="match status" value="1"/>
</dbReference>
<dbReference type="GO" id="GO:0030424">
    <property type="term" value="C:axon"/>
    <property type="evidence" value="ECO:0007669"/>
    <property type="project" value="TreeGrafter"/>
</dbReference>
<organism evidence="4 5">
    <name type="scientific">Elysia marginata</name>
    <dbReference type="NCBI Taxonomy" id="1093978"/>
    <lineage>
        <taxon>Eukaryota</taxon>
        <taxon>Metazoa</taxon>
        <taxon>Spiralia</taxon>
        <taxon>Lophotrochozoa</taxon>
        <taxon>Mollusca</taxon>
        <taxon>Gastropoda</taxon>
        <taxon>Heterobranchia</taxon>
        <taxon>Euthyneura</taxon>
        <taxon>Panpulmonata</taxon>
        <taxon>Sacoglossa</taxon>
        <taxon>Placobranchoidea</taxon>
        <taxon>Plakobranchidae</taxon>
        <taxon>Elysia</taxon>
    </lineage>
</organism>
<dbReference type="SUPFAM" id="SSF48726">
    <property type="entry name" value="Immunoglobulin"/>
    <property type="match status" value="4"/>
</dbReference>
<dbReference type="GO" id="GO:0008046">
    <property type="term" value="F:axon guidance receptor activity"/>
    <property type="evidence" value="ECO:0007669"/>
    <property type="project" value="TreeGrafter"/>
</dbReference>
<dbReference type="SMART" id="SM00408">
    <property type="entry name" value="IGc2"/>
    <property type="match status" value="3"/>
</dbReference>
<evidence type="ECO:0000256" key="2">
    <source>
        <dbReference type="ARBA" id="ARBA00023157"/>
    </source>
</evidence>
<dbReference type="InterPro" id="IPR003598">
    <property type="entry name" value="Ig_sub2"/>
</dbReference>
<dbReference type="PANTHER" id="PTHR45080">
    <property type="entry name" value="CONTACTIN 5"/>
    <property type="match status" value="1"/>
</dbReference>
<evidence type="ECO:0000259" key="3">
    <source>
        <dbReference type="PROSITE" id="PS50835"/>
    </source>
</evidence>
<dbReference type="GO" id="GO:0050808">
    <property type="term" value="P:synapse organization"/>
    <property type="evidence" value="ECO:0007669"/>
    <property type="project" value="TreeGrafter"/>
</dbReference>
<proteinExistence type="predicted"/>
<dbReference type="GO" id="GO:0007156">
    <property type="term" value="P:homophilic cell adhesion via plasma membrane adhesion molecules"/>
    <property type="evidence" value="ECO:0007669"/>
    <property type="project" value="TreeGrafter"/>
</dbReference>
<comment type="caution">
    <text evidence="4">The sequence shown here is derived from an EMBL/GenBank/DDBJ whole genome shotgun (WGS) entry which is preliminary data.</text>
</comment>
<dbReference type="InterPro" id="IPR013783">
    <property type="entry name" value="Ig-like_fold"/>
</dbReference>
<gene>
    <name evidence="4" type="ORF">ElyMa_003380800</name>
</gene>
<evidence type="ECO:0000313" key="5">
    <source>
        <dbReference type="Proteomes" id="UP000762676"/>
    </source>
</evidence>
<dbReference type="InterPro" id="IPR013106">
    <property type="entry name" value="Ig_V-set"/>
</dbReference>
<dbReference type="GO" id="GO:0005886">
    <property type="term" value="C:plasma membrane"/>
    <property type="evidence" value="ECO:0007669"/>
    <property type="project" value="TreeGrafter"/>
</dbReference>
<feature type="domain" description="Ig-like" evidence="3">
    <location>
        <begin position="247"/>
        <end position="336"/>
    </location>
</feature>
<dbReference type="InterPro" id="IPR003599">
    <property type="entry name" value="Ig_sub"/>
</dbReference>
<dbReference type="PROSITE" id="PS50835">
    <property type="entry name" value="IG_LIKE"/>
    <property type="match status" value="3"/>
</dbReference>
<reference evidence="4 5" key="1">
    <citation type="journal article" date="2021" name="Elife">
        <title>Chloroplast acquisition without the gene transfer in kleptoplastic sea slugs, Plakobranchus ocellatus.</title>
        <authorList>
            <person name="Maeda T."/>
            <person name="Takahashi S."/>
            <person name="Yoshida T."/>
            <person name="Shimamura S."/>
            <person name="Takaki Y."/>
            <person name="Nagai Y."/>
            <person name="Toyoda A."/>
            <person name="Suzuki Y."/>
            <person name="Arimoto A."/>
            <person name="Ishii H."/>
            <person name="Satoh N."/>
            <person name="Nishiyama T."/>
            <person name="Hasebe M."/>
            <person name="Maruyama T."/>
            <person name="Minagawa J."/>
            <person name="Obokata J."/>
            <person name="Shigenobu S."/>
        </authorList>
    </citation>
    <scope>NUCLEOTIDE SEQUENCE [LARGE SCALE GENOMIC DNA]</scope>
</reference>
<dbReference type="Proteomes" id="UP000762676">
    <property type="component" value="Unassembled WGS sequence"/>
</dbReference>
<dbReference type="InterPro" id="IPR050958">
    <property type="entry name" value="Cell_Adh-Cytoskel_Orgn"/>
</dbReference>
<dbReference type="SMART" id="SM00409">
    <property type="entry name" value="IG"/>
    <property type="match status" value="3"/>
</dbReference>
<dbReference type="Pfam" id="PF13927">
    <property type="entry name" value="Ig_3"/>
    <property type="match status" value="1"/>
</dbReference>